<gene>
    <name evidence="2" type="ORF">GFSPODELE1_LOCUS2396</name>
</gene>
<protein>
    <submittedName>
        <fullName evidence="2">Uncharacterized protein</fullName>
    </submittedName>
</protein>
<feature type="compositionally biased region" description="Low complexity" evidence="1">
    <location>
        <begin position="101"/>
        <end position="114"/>
    </location>
</feature>
<feature type="region of interest" description="Disordered" evidence="1">
    <location>
        <begin position="1"/>
        <end position="120"/>
    </location>
</feature>
<proteinExistence type="predicted"/>
<dbReference type="EMBL" id="OZ037954">
    <property type="protein sequence ID" value="CAL1698907.1"/>
    <property type="molecule type" value="Genomic_DNA"/>
</dbReference>
<feature type="region of interest" description="Disordered" evidence="1">
    <location>
        <begin position="151"/>
        <end position="220"/>
    </location>
</feature>
<reference evidence="3" key="1">
    <citation type="submission" date="2024-04" db="EMBL/GenBank/DDBJ databases">
        <authorList>
            <person name="Shaw F."/>
            <person name="Minotto A."/>
        </authorList>
    </citation>
    <scope>NUCLEOTIDE SEQUENCE [LARGE SCALE GENOMIC DNA]</scope>
</reference>
<feature type="region of interest" description="Disordered" evidence="1">
    <location>
        <begin position="306"/>
        <end position="329"/>
    </location>
</feature>
<sequence>MTALPLLPSSSSPSSLLSPDDQKHGFIDRVPPDPFQAVEMPLGEVNEQRQKIATLSTSRASSLSLGEVTSRSVSPDLCGGISHTSLPHKPRIRPRPFAPLRSSSTSERSNSLRSGASPEGKVIAVARPGWRLVTSDDAEVYTIRRPEPRAAIRRNSAPASSADLSRDQFASGRDSSSLASPTCEGGLEGSERDSVKGSSRPLIRRSHTMRTILDSEEMGKLEERKAFQSIDTLPMSPPHPKGTMLSNELLCNSLSGLLSPIQLGGPELFRPIMWGSMTEEPSEVPLPLSTIGGPHIRADSSLINQTMDSPQSDLSMLEGLEDSDASETS</sequence>
<evidence type="ECO:0000313" key="3">
    <source>
        <dbReference type="Proteomes" id="UP001497453"/>
    </source>
</evidence>
<feature type="compositionally biased region" description="Low complexity" evidence="1">
    <location>
        <begin position="53"/>
        <end position="65"/>
    </location>
</feature>
<accession>A0ABP1CXQ3</accession>
<evidence type="ECO:0000256" key="1">
    <source>
        <dbReference type="SAM" id="MobiDB-lite"/>
    </source>
</evidence>
<organism evidence="2 3">
    <name type="scientific">Somion occarium</name>
    <dbReference type="NCBI Taxonomy" id="3059160"/>
    <lineage>
        <taxon>Eukaryota</taxon>
        <taxon>Fungi</taxon>
        <taxon>Dikarya</taxon>
        <taxon>Basidiomycota</taxon>
        <taxon>Agaricomycotina</taxon>
        <taxon>Agaricomycetes</taxon>
        <taxon>Polyporales</taxon>
        <taxon>Cerrenaceae</taxon>
        <taxon>Somion</taxon>
    </lineage>
</organism>
<evidence type="ECO:0000313" key="2">
    <source>
        <dbReference type="EMBL" id="CAL1698907.1"/>
    </source>
</evidence>
<feature type="compositionally biased region" description="Acidic residues" evidence="1">
    <location>
        <begin position="319"/>
        <end position="329"/>
    </location>
</feature>
<name>A0ABP1CXQ3_9APHY</name>
<dbReference type="Proteomes" id="UP001497453">
    <property type="component" value="Chromosome 11"/>
</dbReference>
<feature type="compositionally biased region" description="Low complexity" evidence="1">
    <location>
        <begin position="1"/>
        <end position="19"/>
    </location>
</feature>
<keyword evidence="3" id="KW-1185">Reference proteome</keyword>
<feature type="compositionally biased region" description="Basic and acidic residues" evidence="1">
    <location>
        <begin position="20"/>
        <end position="31"/>
    </location>
</feature>